<dbReference type="EMBL" id="AF262042">
    <property type="protein sequence ID" value="AAF67382.1"/>
    <property type="molecule type" value="Genomic_DNA"/>
</dbReference>
<reference key="1">
    <citation type="journal article" date="2000" name="Nature">
        <title>Sequence and analysis of chromosome 5 of the plant Arabidopsis thaliana.</title>
        <authorList>
            <consortium name="Kazusa DNA Research Institute"/>
            <consortium name="Cold Spring Harbor and Washington University in St Louis Sequencing Consortium"/>
            <consortium name="European Union Arabidopsis Genome Sequencing Consortium"/>
            <person name="Tabata S."/>
            <person name="Kaneko T."/>
            <person name="Nakamura Y."/>
            <person name="Kotani H."/>
            <person name="Kato T."/>
            <person name="Asamizu E."/>
            <person name="Miyajima N."/>
            <person name="Sasamoto S."/>
            <person name="Kimura T."/>
            <person name="Hosouchi T."/>
            <person name="Kawashima K."/>
            <person name="Kohara M."/>
            <person name="Matsumoto M."/>
            <person name="Matsuno A."/>
            <person name="Muraki A."/>
            <person name="Nakayama S."/>
            <person name="Nakazaki N."/>
            <person name="Naruo K."/>
            <person name="Okumura S."/>
            <person name="Shinpo S."/>
            <person name="Takeuchi C."/>
            <person name="Wada T."/>
            <person name="Watanabe A."/>
            <person name="Yamada M."/>
            <person name="Yasuda M."/>
            <person name="Sato S."/>
            <person name="de la Bastide M."/>
            <person name="Huang E."/>
            <person name="Spiegel L."/>
            <person name="Gnoj L."/>
            <person name="O'Shaughnessy A."/>
            <person name="Preston R."/>
            <person name="Habermann K."/>
            <person name="Murray J."/>
            <person name="Johnson D."/>
            <person name="Rohlfing T."/>
            <person name="Nelson J."/>
            <person name="Stoneking T."/>
            <person name="Pepin K."/>
            <person name="Spieth J."/>
            <person name="Sekhon M."/>
            <person name="Armstrong J."/>
            <person name="Becker M."/>
            <person name="Belter E."/>
            <person name="Cordum H."/>
            <person name="Cordes M."/>
            <person name="Courtney L."/>
            <person name="Courtney W."/>
            <person name="Dante M."/>
            <person name="Du H."/>
            <person name="Edwards J."/>
            <person name="Fryman J."/>
            <person name="Haakensen B."/>
            <person name="Lamar E."/>
            <person name="Latreille P."/>
            <person name="Leonard S."/>
            <person name="Meyer R."/>
            <person name="Mulvaney E."/>
            <person name="Ozersky P."/>
            <person name="Riley A."/>
            <person name="Strowmatt C."/>
            <person name="Wagner-McPherson C."/>
            <person name="Wollam A."/>
            <person name="Yoakum M."/>
            <person name="Bell M."/>
            <person name="Dedhia N."/>
            <person name="Parnell L."/>
            <person name="Shah R."/>
            <person name="Rodriguez M."/>
            <person name="See L.H."/>
            <person name="Vil D."/>
            <person name="Baker J."/>
            <person name="Kirchoff K."/>
            <person name="Toth K."/>
            <person name="King L."/>
            <person name="Bahret A."/>
            <person name="Miller B."/>
            <person name="Marra M."/>
            <person name="Martienssen R."/>
            <person name="McCombie W.R."/>
            <person name="Wilson R.K."/>
            <person name="Murphy G."/>
            <person name="Bancroft I."/>
            <person name="Volckaert G."/>
            <person name="Wambutt R."/>
            <person name="Dusterhoft A."/>
            <person name="Stiekema W."/>
            <person name="Pohl T."/>
            <person name="Entian K.D."/>
            <person name="Terryn N."/>
            <person name="Hartley N."/>
            <person name="Bent E."/>
            <person name="Johnson S."/>
            <person name="Langham S.A."/>
            <person name="McCullagh B."/>
            <person name="Robben J."/>
            <person name="Grymonprez B."/>
            <person name="Zimmermann W."/>
            <person name="Ramsperger U."/>
            <person name="Wedler H."/>
            <person name="Balke K."/>
            <person name="Wedler E."/>
            <person name="Peters S."/>
            <person name="van Staveren M."/>
            <person name="Dirkse W."/>
            <person name="Mooijman P."/>
            <person name="Lankhorst R.K."/>
            <person name="Weitzenegger T."/>
            <person name="Bothe G."/>
            <person name="Rose M."/>
            <person name="Hauf J."/>
            <person name="Berneiser S."/>
            <person name="Hempel S."/>
            <person name="Feldpausch M."/>
            <person name="Lamberth S."/>
            <person name="Villarroel R."/>
            <person name="Gielen J."/>
            <person name="Ardiles W."/>
            <person name="Bents O."/>
            <person name="Lemcke K."/>
            <person name="Kolesov G."/>
            <person name="Mayer K."/>
            <person name="Rudd S."/>
            <person name="Schoof H."/>
            <person name="Schueller C."/>
            <person name="Zaccaria P."/>
            <person name="Mewes H.W."/>
            <person name="Bevan M."/>
            <person name="Fransz P."/>
        </authorList>
    </citation>
    <scope>NUCLEOTIDE SEQUENCE [LARGE SCALE GENOMIC DNA]</scope>
    <source>
        <strain>cv. Columbia</strain>
    </source>
</reference>
<evidence type="ECO:0000313" key="1">
    <source>
        <dbReference type="EMBL" id="AAF67382.1"/>
    </source>
</evidence>
<reference evidence="1" key="3">
    <citation type="submission" date="2000-05" db="EMBL/GenBank/DDBJ databases">
        <authorList>
            <person name="Wilson R."/>
        </authorList>
    </citation>
    <scope>NUCLEOTIDE SEQUENCE</scope>
</reference>
<gene>
    <name evidence="1" type="primary">T15F17.n</name>
</gene>
<reference evidence="1" key="2">
    <citation type="submission" date="2000-05" db="EMBL/GenBank/DDBJ databases">
        <title>The A. thaliana Genome Sequencing Project.</title>
        <authorList>
            <person name="WashU"/>
        </authorList>
    </citation>
    <scope>NUCLEOTIDE SEQUENCE</scope>
</reference>
<dbReference type="AlphaFoldDB" id="Q9LKS3"/>
<protein>
    <submittedName>
        <fullName evidence="1">Uncharacterized protein T15F17.n</fullName>
    </submittedName>
</protein>
<organism evidence="1">
    <name type="scientific">Arabidopsis thaliana</name>
    <name type="common">Mouse-ear cress</name>
    <dbReference type="NCBI Taxonomy" id="3702"/>
    <lineage>
        <taxon>Eukaryota</taxon>
        <taxon>Viridiplantae</taxon>
        <taxon>Streptophyta</taxon>
        <taxon>Embryophyta</taxon>
        <taxon>Tracheophyta</taxon>
        <taxon>Spermatophyta</taxon>
        <taxon>Magnoliopsida</taxon>
        <taxon>eudicotyledons</taxon>
        <taxon>Gunneridae</taxon>
        <taxon>Pentapetalae</taxon>
        <taxon>rosids</taxon>
        <taxon>malvids</taxon>
        <taxon>Brassicales</taxon>
        <taxon>Brassicaceae</taxon>
        <taxon>Camelineae</taxon>
        <taxon>Arabidopsis</taxon>
    </lineage>
</organism>
<accession>Q9LKS3</accession>
<sequence>MLVPVAAVGPSVSFQRQEQQDLGFAEVQIQVVVVGGSSPGIAA</sequence>
<name>Q9LKS3_ARATH</name>
<proteinExistence type="predicted"/>